<dbReference type="PROSITE" id="PS50865">
    <property type="entry name" value="ZF_MYND_2"/>
    <property type="match status" value="1"/>
</dbReference>
<keyword evidence="4" id="KW-0862">Zinc</keyword>
<reference evidence="8 9" key="1">
    <citation type="submission" date="2017-04" db="EMBL/GenBank/DDBJ databases">
        <title>Genome Sequence of the Model Brown-Rot Fungus Postia placenta SB12.</title>
        <authorList>
            <consortium name="DOE Joint Genome Institute"/>
            <person name="Gaskell J."/>
            <person name="Kersten P."/>
            <person name="Larrondo L.F."/>
            <person name="Canessa P."/>
            <person name="Martinez D."/>
            <person name="Hibbett D."/>
            <person name="Schmoll M."/>
            <person name="Kubicek C.P."/>
            <person name="Martinez A.T."/>
            <person name="Yadav J."/>
            <person name="Master E."/>
            <person name="Magnuson J.K."/>
            <person name="James T."/>
            <person name="Yaver D."/>
            <person name="Berka R."/>
            <person name="Labutti K."/>
            <person name="Lipzen A."/>
            <person name="Aerts A."/>
            <person name="Barry K."/>
            <person name="Henrissat B."/>
            <person name="Blanchette R."/>
            <person name="Grigoriev I."/>
            <person name="Cullen D."/>
        </authorList>
    </citation>
    <scope>NUCLEOTIDE SEQUENCE [LARGE SCALE GENOMIC DNA]</scope>
    <source>
        <strain evidence="8 9">MAD-698-R-SB12</strain>
    </source>
</reference>
<keyword evidence="1" id="KW-0479">Metal-binding</keyword>
<dbReference type="Proteomes" id="UP000194127">
    <property type="component" value="Unassembled WGS sequence"/>
</dbReference>
<evidence type="ECO:0000256" key="6">
    <source>
        <dbReference type="PROSITE-ProRule" id="PRU00134"/>
    </source>
</evidence>
<dbReference type="AlphaFoldDB" id="A0A1X6MRU5"/>
<dbReference type="STRING" id="670580.A0A1X6MRU5"/>
<dbReference type="RefSeq" id="XP_024335697.1">
    <property type="nucleotide sequence ID" value="XM_024482854.1"/>
</dbReference>
<dbReference type="Gene3D" id="1.25.40.20">
    <property type="entry name" value="Ankyrin repeat-containing domain"/>
    <property type="match status" value="1"/>
</dbReference>
<dbReference type="InterPro" id="IPR002110">
    <property type="entry name" value="Ankyrin_rpt"/>
</dbReference>
<proteinExistence type="predicted"/>
<dbReference type="Pfam" id="PF00023">
    <property type="entry name" value="Ank"/>
    <property type="match status" value="1"/>
</dbReference>
<organism evidence="8 9">
    <name type="scientific">Postia placenta MAD-698-R-SB12</name>
    <dbReference type="NCBI Taxonomy" id="670580"/>
    <lineage>
        <taxon>Eukaryota</taxon>
        <taxon>Fungi</taxon>
        <taxon>Dikarya</taxon>
        <taxon>Basidiomycota</taxon>
        <taxon>Agaricomycotina</taxon>
        <taxon>Agaricomycetes</taxon>
        <taxon>Polyporales</taxon>
        <taxon>Adustoporiaceae</taxon>
        <taxon>Rhodonia</taxon>
    </lineage>
</organism>
<dbReference type="SMART" id="SM00248">
    <property type="entry name" value="ANK"/>
    <property type="match status" value="2"/>
</dbReference>
<keyword evidence="5" id="KW-0040">ANK repeat</keyword>
<evidence type="ECO:0000256" key="3">
    <source>
        <dbReference type="ARBA" id="ARBA00022771"/>
    </source>
</evidence>
<dbReference type="GeneID" id="36327803"/>
<evidence type="ECO:0000313" key="9">
    <source>
        <dbReference type="Proteomes" id="UP000194127"/>
    </source>
</evidence>
<evidence type="ECO:0000313" key="8">
    <source>
        <dbReference type="EMBL" id="OSX58903.1"/>
    </source>
</evidence>
<evidence type="ECO:0000256" key="4">
    <source>
        <dbReference type="ARBA" id="ARBA00022833"/>
    </source>
</evidence>
<name>A0A1X6MRU5_9APHY</name>
<dbReference type="InterPro" id="IPR051070">
    <property type="entry name" value="NF-kappa-B_inhibitor"/>
</dbReference>
<sequence>MAAPKSHPATPICLPQSIFDDIGLNTIPNSASDVSLIYSKLFGGYRCGVLCGASNPTCDVVPSHPNSSQDPTSRMDSFGVLGEGDHSSFLHLAVMMTDVPMAYECIRLGIMVNCQDARGRTPLLFTLALVLDAMEAFWKPRRTSSCQYPPFPPGFLDDPVGQPRNRLWRLTRIVHVLLQQHADPNIKSAANETCLQLACGTRQWELVDMLLQHGADPAPQGSSNLMSLFSDSEVQEHLTELLAAHANPKRPERLCPCFSGKTLAQCHAARAQPYPVDFVCPCASGKQYGKCCLKRSALLSESWSDEKQKLVVGGVWLSRATFDSRNIDPELCRVLDAFSDYVRRRRPDEAFIRARAAAELRHVGDIIDTLSREGLGDIAFIAVMKKLSPYIVMPYENTLSKVGCENATKAWNDSVDLYIETRPESIDVRPRIEIEKVAKVANDGGPLYKRCEASGCLAVEGVDGAKMKICTGCKRILYCGSACQAADWSQHKAECKKGSHPLQMLPSQAQFRAQLDGLLRESLKKIQKMQNMEEAFRGDVSAAAGISLASTAHAMGIQQGFTSGADGVANLDRPCVLKV</sequence>
<dbReference type="Gene3D" id="6.10.140.2220">
    <property type="match status" value="1"/>
</dbReference>
<evidence type="ECO:0000256" key="1">
    <source>
        <dbReference type="ARBA" id="ARBA00022723"/>
    </source>
</evidence>
<keyword evidence="2" id="KW-0677">Repeat</keyword>
<keyword evidence="3 6" id="KW-0863">Zinc-finger</keyword>
<dbReference type="EMBL" id="KZ110603">
    <property type="protein sequence ID" value="OSX58903.1"/>
    <property type="molecule type" value="Genomic_DNA"/>
</dbReference>
<gene>
    <name evidence="8" type="ORF">POSPLADRAFT_1075779</name>
</gene>
<dbReference type="PANTHER" id="PTHR46680">
    <property type="entry name" value="NF-KAPPA-B INHIBITOR ALPHA"/>
    <property type="match status" value="1"/>
</dbReference>
<evidence type="ECO:0000259" key="7">
    <source>
        <dbReference type="PROSITE" id="PS50865"/>
    </source>
</evidence>
<dbReference type="InterPro" id="IPR036770">
    <property type="entry name" value="Ankyrin_rpt-contain_sf"/>
</dbReference>
<keyword evidence="9" id="KW-1185">Reference proteome</keyword>
<dbReference type="GO" id="GO:0008270">
    <property type="term" value="F:zinc ion binding"/>
    <property type="evidence" value="ECO:0007669"/>
    <property type="project" value="UniProtKB-KW"/>
</dbReference>
<dbReference type="SUPFAM" id="SSF48403">
    <property type="entry name" value="Ankyrin repeat"/>
    <property type="match status" value="1"/>
</dbReference>
<evidence type="ECO:0000256" key="5">
    <source>
        <dbReference type="ARBA" id="ARBA00023043"/>
    </source>
</evidence>
<dbReference type="OrthoDB" id="194358at2759"/>
<dbReference type="SUPFAM" id="SSF144232">
    <property type="entry name" value="HIT/MYND zinc finger-like"/>
    <property type="match status" value="1"/>
</dbReference>
<dbReference type="Pfam" id="PF01753">
    <property type="entry name" value="zf-MYND"/>
    <property type="match status" value="1"/>
</dbReference>
<dbReference type="PROSITE" id="PS01360">
    <property type="entry name" value="ZF_MYND_1"/>
    <property type="match status" value="1"/>
</dbReference>
<protein>
    <recommendedName>
        <fullName evidence="7">MYND-type domain-containing protein</fullName>
    </recommendedName>
</protein>
<feature type="domain" description="MYND-type" evidence="7">
    <location>
        <begin position="451"/>
        <end position="495"/>
    </location>
</feature>
<accession>A0A1X6MRU5</accession>
<evidence type="ECO:0000256" key="2">
    <source>
        <dbReference type="ARBA" id="ARBA00022737"/>
    </source>
</evidence>
<dbReference type="PANTHER" id="PTHR46680:SF3">
    <property type="entry name" value="NF-KAPPA-B INHIBITOR CACTUS"/>
    <property type="match status" value="1"/>
</dbReference>
<dbReference type="InterPro" id="IPR002893">
    <property type="entry name" value="Znf_MYND"/>
</dbReference>